<sequence>MALAKFGVVVLEIARGRRPTRMEGITTRAFDELDMETLHGWNILNAVDEELKRDFDDNEMTCFAHCGNMPFQLFIIGVINVPTAYLLVFMPKLLRRLMAYSSVVPTKFYCWLEELINHHGNVVLVFMPLSHCLTQSSETGWLLSFSNEIVMIRNLVKISLGVLPTQSLFITQEPPPGRLLKIYMQTL</sequence>
<proteinExistence type="predicted"/>
<comment type="caution">
    <text evidence="2">The sequence shown here is derived from an EMBL/GenBank/DDBJ whole genome shotgun (WGS) entry which is preliminary data.</text>
</comment>
<reference evidence="2 3" key="1">
    <citation type="submission" date="2024-01" db="EMBL/GenBank/DDBJ databases">
        <title>The genomes of 5 underutilized Papilionoideae crops provide insights into root nodulation and disease resistanc.</title>
        <authorList>
            <person name="Jiang F."/>
        </authorList>
    </citation>
    <scope>NUCLEOTIDE SEQUENCE [LARGE SCALE GENOMIC DNA]</scope>
    <source>
        <strain evidence="2">DUOXIRENSHENG_FW03</strain>
        <tissue evidence="2">Leaves</tissue>
    </source>
</reference>
<keyword evidence="3" id="KW-1185">Reference proteome</keyword>
<protein>
    <submittedName>
        <fullName evidence="2">Uncharacterized protein</fullName>
    </submittedName>
</protein>
<feature type="transmembrane region" description="Helical" evidence="1">
    <location>
        <begin position="69"/>
        <end position="88"/>
    </location>
</feature>
<dbReference type="Proteomes" id="UP001386955">
    <property type="component" value="Unassembled WGS sequence"/>
</dbReference>
<accession>A0AAN9RU85</accession>
<organism evidence="2 3">
    <name type="scientific">Psophocarpus tetragonolobus</name>
    <name type="common">Winged bean</name>
    <name type="synonym">Dolichos tetragonolobus</name>
    <dbReference type="NCBI Taxonomy" id="3891"/>
    <lineage>
        <taxon>Eukaryota</taxon>
        <taxon>Viridiplantae</taxon>
        <taxon>Streptophyta</taxon>
        <taxon>Embryophyta</taxon>
        <taxon>Tracheophyta</taxon>
        <taxon>Spermatophyta</taxon>
        <taxon>Magnoliopsida</taxon>
        <taxon>eudicotyledons</taxon>
        <taxon>Gunneridae</taxon>
        <taxon>Pentapetalae</taxon>
        <taxon>rosids</taxon>
        <taxon>fabids</taxon>
        <taxon>Fabales</taxon>
        <taxon>Fabaceae</taxon>
        <taxon>Papilionoideae</taxon>
        <taxon>50 kb inversion clade</taxon>
        <taxon>NPAAA clade</taxon>
        <taxon>indigoferoid/millettioid clade</taxon>
        <taxon>Phaseoleae</taxon>
        <taxon>Psophocarpus</taxon>
    </lineage>
</organism>
<evidence type="ECO:0000313" key="2">
    <source>
        <dbReference type="EMBL" id="KAK7383380.1"/>
    </source>
</evidence>
<dbReference type="AlphaFoldDB" id="A0AAN9RU85"/>
<keyword evidence="1" id="KW-0812">Transmembrane</keyword>
<evidence type="ECO:0000256" key="1">
    <source>
        <dbReference type="SAM" id="Phobius"/>
    </source>
</evidence>
<evidence type="ECO:0000313" key="3">
    <source>
        <dbReference type="Proteomes" id="UP001386955"/>
    </source>
</evidence>
<gene>
    <name evidence="2" type="ORF">VNO78_29058</name>
</gene>
<keyword evidence="1" id="KW-0472">Membrane</keyword>
<dbReference type="EMBL" id="JAYMYS010000008">
    <property type="protein sequence ID" value="KAK7383380.1"/>
    <property type="molecule type" value="Genomic_DNA"/>
</dbReference>
<keyword evidence="1" id="KW-1133">Transmembrane helix</keyword>
<name>A0AAN9RU85_PSOTE</name>